<dbReference type="InterPro" id="IPR036388">
    <property type="entry name" value="WH-like_DNA-bd_sf"/>
</dbReference>
<dbReference type="InterPro" id="IPR005561">
    <property type="entry name" value="ANTAR"/>
</dbReference>
<evidence type="ECO:0000256" key="1">
    <source>
        <dbReference type="SAM" id="MobiDB-lite"/>
    </source>
</evidence>
<keyword evidence="4" id="KW-1185">Reference proteome</keyword>
<dbReference type="Proteomes" id="UP000829992">
    <property type="component" value="Chromosome"/>
</dbReference>
<dbReference type="Pfam" id="PF03861">
    <property type="entry name" value="ANTAR"/>
    <property type="match status" value="1"/>
</dbReference>
<evidence type="ECO:0000313" key="4">
    <source>
        <dbReference type="Proteomes" id="UP000829992"/>
    </source>
</evidence>
<dbReference type="SUPFAM" id="SSF52172">
    <property type="entry name" value="CheY-like"/>
    <property type="match status" value="1"/>
</dbReference>
<dbReference type="PROSITE" id="PS50921">
    <property type="entry name" value="ANTAR"/>
    <property type="match status" value="1"/>
</dbReference>
<feature type="region of interest" description="Disordered" evidence="1">
    <location>
        <begin position="1"/>
        <end position="34"/>
    </location>
</feature>
<feature type="compositionally biased region" description="Polar residues" evidence="1">
    <location>
        <begin position="9"/>
        <end position="20"/>
    </location>
</feature>
<gene>
    <name evidence="3" type="ORF">M4V62_01195</name>
</gene>
<dbReference type="SMART" id="SM01012">
    <property type="entry name" value="ANTAR"/>
    <property type="match status" value="1"/>
</dbReference>
<feature type="domain" description="ANTAR" evidence="2">
    <location>
        <begin position="43"/>
        <end position="104"/>
    </location>
</feature>
<protein>
    <submittedName>
        <fullName evidence="3">ANTAR domain-containing protein</fullName>
    </submittedName>
</protein>
<proteinExistence type="predicted"/>
<dbReference type="EMBL" id="CP097289">
    <property type="protein sequence ID" value="UQT53798.1"/>
    <property type="molecule type" value="Genomic_DNA"/>
</dbReference>
<dbReference type="InterPro" id="IPR011006">
    <property type="entry name" value="CheY-like_superfamily"/>
</dbReference>
<evidence type="ECO:0000313" key="3">
    <source>
        <dbReference type="EMBL" id="UQT53798.1"/>
    </source>
</evidence>
<dbReference type="RefSeq" id="WP_249585296.1">
    <property type="nucleotide sequence ID" value="NZ_BAAAQL010000045.1"/>
</dbReference>
<sequence>MSRREAEQVASSSDSLNTPALSPHRALGQQAPDDNCAEEVAEIKALRTEVNDLHRALESHPAIDQARGMLMSLGPCTADEAWGILVEVSQNSNTKLRAVAEELIATTEGEPLPGAIRAALAEALRKRQEAAG</sequence>
<name>A0ABY4PJI7_9ACTN</name>
<accession>A0ABY4PJI7</accession>
<dbReference type="Gene3D" id="1.10.10.10">
    <property type="entry name" value="Winged helix-like DNA-binding domain superfamily/Winged helix DNA-binding domain"/>
    <property type="match status" value="1"/>
</dbReference>
<evidence type="ECO:0000259" key="2">
    <source>
        <dbReference type="PROSITE" id="PS50921"/>
    </source>
</evidence>
<organism evidence="3 4">
    <name type="scientific">Streptomyces durmitorensis</name>
    <dbReference type="NCBI Taxonomy" id="319947"/>
    <lineage>
        <taxon>Bacteria</taxon>
        <taxon>Bacillati</taxon>
        <taxon>Actinomycetota</taxon>
        <taxon>Actinomycetes</taxon>
        <taxon>Kitasatosporales</taxon>
        <taxon>Streptomycetaceae</taxon>
        <taxon>Streptomyces</taxon>
    </lineage>
</organism>
<reference evidence="3 4" key="1">
    <citation type="submission" date="2022-05" db="EMBL/GenBank/DDBJ databases">
        <authorList>
            <person name="Zhou X."/>
            <person name="Li K."/>
            <person name="Man Y."/>
        </authorList>
    </citation>
    <scope>NUCLEOTIDE SEQUENCE [LARGE SCALE GENOMIC DNA]</scope>
    <source>
        <strain evidence="3 4">MS405</strain>
    </source>
</reference>